<comment type="caution">
    <text evidence="2">The sequence shown here is derived from an EMBL/GenBank/DDBJ whole genome shotgun (WGS) entry which is preliminary data.</text>
</comment>
<dbReference type="AlphaFoldDB" id="A0A815JDZ2"/>
<feature type="transmembrane region" description="Helical" evidence="1">
    <location>
        <begin position="552"/>
        <end position="572"/>
    </location>
</feature>
<name>A0A815JDZ2_9BILA</name>
<organism evidence="2 3">
    <name type="scientific">Adineta steineri</name>
    <dbReference type="NCBI Taxonomy" id="433720"/>
    <lineage>
        <taxon>Eukaryota</taxon>
        <taxon>Metazoa</taxon>
        <taxon>Spiralia</taxon>
        <taxon>Gnathifera</taxon>
        <taxon>Rotifera</taxon>
        <taxon>Eurotatoria</taxon>
        <taxon>Bdelloidea</taxon>
        <taxon>Adinetida</taxon>
        <taxon>Adinetidae</taxon>
        <taxon>Adineta</taxon>
    </lineage>
</organism>
<feature type="transmembrane region" description="Helical" evidence="1">
    <location>
        <begin position="177"/>
        <end position="197"/>
    </location>
</feature>
<feature type="transmembrane region" description="Helical" evidence="1">
    <location>
        <begin position="526"/>
        <end position="546"/>
    </location>
</feature>
<dbReference type="Proteomes" id="UP000663891">
    <property type="component" value="Unassembled WGS sequence"/>
</dbReference>
<evidence type="ECO:0000313" key="2">
    <source>
        <dbReference type="EMBL" id="CAF1378354.1"/>
    </source>
</evidence>
<evidence type="ECO:0000256" key="1">
    <source>
        <dbReference type="SAM" id="Phobius"/>
    </source>
</evidence>
<accession>A0A815JDZ2</accession>
<keyword evidence="1" id="KW-0472">Membrane</keyword>
<feature type="transmembrane region" description="Helical" evidence="1">
    <location>
        <begin position="616"/>
        <end position="637"/>
    </location>
</feature>
<feature type="transmembrane region" description="Helical" evidence="1">
    <location>
        <begin position="310"/>
        <end position="343"/>
    </location>
</feature>
<protein>
    <submittedName>
        <fullName evidence="2">Uncharacterized protein</fullName>
    </submittedName>
</protein>
<keyword evidence="1" id="KW-0812">Transmembrane</keyword>
<gene>
    <name evidence="2" type="ORF">VCS650_LOCUS35259</name>
</gene>
<feature type="transmembrane region" description="Helical" evidence="1">
    <location>
        <begin position="496"/>
        <end position="514"/>
    </location>
</feature>
<keyword evidence="1" id="KW-1133">Transmembrane helix</keyword>
<sequence length="639" mass="73449">MNHNHHNNYFIQNYTKSSPHHQCYYSSFLYDNLPRRNSYKMAIHTSKHDHLQILCSSSTSSVSSINDRINTTRSLYTIHNGCSYCINDHIQRSISQPTVHVPDNDFLLENATFLLDSPVHALRPAHHKSRVTLSPTKPLSTRSSLTVNDPLTENDDYLNSTIISVASIYRIVFLRSFASVFALASLFTIEVLQTSIYSVETSFQSLLTLHLSSSITAFIFAAHVSHIQMTHYHWKMSSVLTYDHCSQIAIICATIFTSTWIIIQYFHSFYYLILISAGISGISLSCMIIKTYDHLLQLSTSLLMENMKILTIRFNIFMFIYNCICHLSLSIGGICFLAIVLFQQWKNEYIFIGFPSCVLLPCLQLTKKQDDNTYVLTSLKKSIPINFTMYLTDTKQVWIYESTRYYFIIILIFLTILSLCIQANTNWSTSIMNMSKRLSIIHYSNTNTLTVESKMIHYRHFLLALFIGYQEGYLFGDFIKFDITCVYGLRHTAEMLIIYGLGATISSLLIALVIKRVTLMTSVSFTTLVHSLIFLLLFCIRTQILIHDFPPLILKYILFFSYGIVLGLWSTISIHSICHTTKFSSSSLFAQSLAFRFIGRLIAYSCTARLCQSYLFYINSMSLLCIFSFIFICYCCCHR</sequence>
<feature type="transmembrane region" description="Helical" evidence="1">
    <location>
        <begin position="203"/>
        <end position="224"/>
    </location>
</feature>
<feature type="transmembrane region" description="Helical" evidence="1">
    <location>
        <begin position="245"/>
        <end position="263"/>
    </location>
</feature>
<dbReference type="OrthoDB" id="10010517at2759"/>
<proteinExistence type="predicted"/>
<feature type="transmembrane region" description="Helical" evidence="1">
    <location>
        <begin position="405"/>
        <end position="425"/>
    </location>
</feature>
<feature type="transmembrane region" description="Helical" evidence="1">
    <location>
        <begin position="269"/>
        <end position="289"/>
    </location>
</feature>
<reference evidence="2" key="1">
    <citation type="submission" date="2021-02" db="EMBL/GenBank/DDBJ databases">
        <authorList>
            <person name="Nowell W R."/>
        </authorList>
    </citation>
    <scope>NUCLEOTIDE SEQUENCE</scope>
</reference>
<evidence type="ECO:0000313" key="3">
    <source>
        <dbReference type="Proteomes" id="UP000663891"/>
    </source>
</evidence>
<dbReference type="EMBL" id="CAJNON010000788">
    <property type="protein sequence ID" value="CAF1378354.1"/>
    <property type="molecule type" value="Genomic_DNA"/>
</dbReference>